<dbReference type="Gene3D" id="3.40.50.12580">
    <property type="match status" value="1"/>
</dbReference>
<organism evidence="8 9">
    <name type="scientific">Bifidobacterium leontopitheci</name>
    <dbReference type="NCBI Taxonomy" id="2650774"/>
    <lineage>
        <taxon>Bacteria</taxon>
        <taxon>Bacillati</taxon>
        <taxon>Actinomycetota</taxon>
        <taxon>Actinomycetes</taxon>
        <taxon>Bifidobacteriales</taxon>
        <taxon>Bifidobacteriaceae</taxon>
        <taxon>Bifidobacterium</taxon>
    </lineage>
</organism>
<accession>A0A6I1GTC1</accession>
<dbReference type="GO" id="GO:0047355">
    <property type="term" value="F:CDP-glycerol glycerophosphotransferase activity"/>
    <property type="evidence" value="ECO:0007669"/>
    <property type="project" value="InterPro"/>
</dbReference>
<keyword evidence="7" id="KW-0812">Transmembrane</keyword>
<dbReference type="InterPro" id="IPR051612">
    <property type="entry name" value="Teichoic_Acid_Biosynth"/>
</dbReference>
<dbReference type="EMBL" id="WBVT01000035">
    <property type="protein sequence ID" value="KAB7789711.1"/>
    <property type="molecule type" value="Genomic_DNA"/>
</dbReference>
<name>A0A6I1GTC1_9BIFI</name>
<evidence type="ECO:0000256" key="3">
    <source>
        <dbReference type="ARBA" id="ARBA00022475"/>
    </source>
</evidence>
<evidence type="ECO:0000313" key="9">
    <source>
        <dbReference type="Proteomes" id="UP000441772"/>
    </source>
</evidence>
<dbReference type="Proteomes" id="UP000441772">
    <property type="component" value="Unassembled WGS sequence"/>
</dbReference>
<comment type="similarity">
    <text evidence="2">Belongs to the CDP-glycerol glycerophosphotransferase family.</text>
</comment>
<dbReference type="InterPro" id="IPR007554">
    <property type="entry name" value="Glycerophosphate_synth"/>
</dbReference>
<evidence type="ECO:0000256" key="7">
    <source>
        <dbReference type="SAM" id="Phobius"/>
    </source>
</evidence>
<sequence length="374" mass="43365">MKRHLINVARMMLLLTYRFFRLFPRRRRIVCLSRESDRPTTDFLLIRDYMRQAHPDYSVVILAKKLRDPIRYGFHIIRQLYYVATSQAVLLDTYAIVVSLLAGCIDVPVVQMWHALGNMKKFGYTALGSKEGRMFSTASLLNMHRGYTSVLISSRSFIDDYARGFDIDPSIVYEAPLPRTDLLIDGSYRTRQRERIIREFPQLGRKLNIVYCPTFRKKTPANQAEAAAALADAIDYDKYNLIVKCHPLDDLRIANPHVFQHYPSQYDMLFVADYVISDYSTVIYEAGLLDLPVFLYSYDWQDYSKKRSLYIDPKRDIPTLFTSDAGAIVKAIEHDDFDHAAYQAFVRRNVAVPEHGSCTERVVEHVFDLIDAQQ</sequence>
<evidence type="ECO:0000256" key="6">
    <source>
        <dbReference type="ARBA" id="ARBA00023136"/>
    </source>
</evidence>
<dbReference type="GO" id="GO:0019350">
    <property type="term" value="P:teichoic acid biosynthetic process"/>
    <property type="evidence" value="ECO:0007669"/>
    <property type="project" value="UniProtKB-KW"/>
</dbReference>
<evidence type="ECO:0000256" key="5">
    <source>
        <dbReference type="ARBA" id="ARBA00022944"/>
    </source>
</evidence>
<evidence type="ECO:0000256" key="2">
    <source>
        <dbReference type="ARBA" id="ARBA00010488"/>
    </source>
</evidence>
<protein>
    <submittedName>
        <fullName evidence="8">CDP-glycerol--glycerophosphate glycerophosphotransferase</fullName>
    </submittedName>
</protein>
<proteinExistence type="inferred from homology"/>
<reference evidence="8 9" key="1">
    <citation type="submission" date="2019-09" db="EMBL/GenBank/DDBJ databases">
        <title>Characterization of the phylogenetic diversity of two novel species belonging to the genus Bifidobacterium: Bifidobacterium cebidarum sp. nov. and Bifidobacterium leontopitheci sp. nov.</title>
        <authorList>
            <person name="Lugli G.A."/>
            <person name="Duranti S."/>
            <person name="Milani C."/>
            <person name="Turroni F."/>
            <person name="Ventura M."/>
        </authorList>
    </citation>
    <scope>NUCLEOTIDE SEQUENCE [LARGE SCALE GENOMIC DNA]</scope>
    <source>
        <strain evidence="8 9">LMG 31471</strain>
    </source>
</reference>
<feature type="transmembrane region" description="Helical" evidence="7">
    <location>
        <begin position="80"/>
        <end position="102"/>
    </location>
</feature>
<dbReference type="Pfam" id="PF04464">
    <property type="entry name" value="Glyphos_transf"/>
    <property type="match status" value="1"/>
</dbReference>
<keyword evidence="9" id="KW-1185">Reference proteome</keyword>
<dbReference type="PANTHER" id="PTHR37316">
    <property type="entry name" value="TEICHOIC ACID GLYCEROL-PHOSPHATE PRIMASE"/>
    <property type="match status" value="1"/>
</dbReference>
<dbReference type="InterPro" id="IPR043148">
    <property type="entry name" value="TagF_C"/>
</dbReference>
<dbReference type="AlphaFoldDB" id="A0A6I1GTC1"/>
<dbReference type="Gene3D" id="3.40.50.11820">
    <property type="match status" value="1"/>
</dbReference>
<evidence type="ECO:0000256" key="4">
    <source>
        <dbReference type="ARBA" id="ARBA00022679"/>
    </source>
</evidence>
<evidence type="ECO:0000313" key="8">
    <source>
        <dbReference type="EMBL" id="KAB7789711.1"/>
    </source>
</evidence>
<comment type="subcellular location">
    <subcellularLocation>
        <location evidence="1">Cell membrane</location>
        <topology evidence="1">Peripheral membrane protein</topology>
    </subcellularLocation>
</comment>
<keyword evidence="4 8" id="KW-0808">Transferase</keyword>
<dbReference type="GO" id="GO:0005886">
    <property type="term" value="C:plasma membrane"/>
    <property type="evidence" value="ECO:0007669"/>
    <property type="project" value="UniProtKB-SubCell"/>
</dbReference>
<dbReference type="SUPFAM" id="SSF53756">
    <property type="entry name" value="UDP-Glycosyltransferase/glycogen phosphorylase"/>
    <property type="match status" value="1"/>
</dbReference>
<dbReference type="PANTHER" id="PTHR37316:SF2">
    <property type="entry name" value="TEICHOIC ACID RIBITOL-PHOSPHATE POLYMERASE TARK"/>
    <property type="match status" value="1"/>
</dbReference>
<comment type="caution">
    <text evidence="8">The sequence shown here is derived from an EMBL/GenBank/DDBJ whole genome shotgun (WGS) entry which is preliminary data.</text>
</comment>
<keyword evidence="7" id="KW-1133">Transmembrane helix</keyword>
<gene>
    <name evidence="8" type="ORF">F7D09_1801</name>
</gene>
<keyword evidence="5" id="KW-0777">Teichoic acid biosynthesis</keyword>
<dbReference type="RefSeq" id="WP_152235200.1">
    <property type="nucleotide sequence ID" value="NZ_JBHSKZ010000053.1"/>
</dbReference>
<keyword evidence="6 7" id="KW-0472">Membrane</keyword>
<evidence type="ECO:0000256" key="1">
    <source>
        <dbReference type="ARBA" id="ARBA00004202"/>
    </source>
</evidence>
<dbReference type="InterPro" id="IPR043149">
    <property type="entry name" value="TagF_N"/>
</dbReference>
<keyword evidence="3" id="KW-1003">Cell membrane</keyword>